<protein>
    <submittedName>
        <fullName evidence="3">Guanosine-5'-triphosphate,3'-diphosphate pyrophosphatase</fullName>
        <ecNumber evidence="3">3.6.1.40</ecNumber>
    </submittedName>
</protein>
<reference evidence="3 4" key="1">
    <citation type="submission" date="2015-09" db="EMBL/GenBank/DDBJ databases">
        <title>Genome sequence of Oxobacter pfennigii DSM 3222.</title>
        <authorList>
            <person name="Poehlein A."/>
            <person name="Bengelsdorf F.R."/>
            <person name="Schiel-Bengelsdorf B."/>
            <person name="Duerre P."/>
            <person name="Daniel R."/>
        </authorList>
    </citation>
    <scope>NUCLEOTIDE SEQUENCE [LARGE SCALE GENOMIC DNA]</scope>
    <source>
        <strain evidence="3 4">DSM 3222</strain>
    </source>
</reference>
<dbReference type="Gene3D" id="1.10.3210.10">
    <property type="entry name" value="Hypothetical protein af1432"/>
    <property type="match status" value="1"/>
</dbReference>
<sequence length="195" mass="23347">MENIDIFLKNNNTFELLNKYAYEDEHVHEKKVTIYALMIFDLLNKDMLTVFSHRNMLKYSSFFHDLGRFINKKNHHKHTRYIILYDKYFDCLPYNLRSMLSLIAGGHKKSIDKDIKYHDLHEQQIIMKLTSILRIADALDNRHNKNIAVKKIEVTPTELIIFMQEEDLSKISRKLHKKSALFKEYYNKEAVLKPL</sequence>
<dbReference type="GO" id="GO:0008894">
    <property type="term" value="F:guanosine-5'-triphosphate,3'-diphosphate diphosphatase activity"/>
    <property type="evidence" value="ECO:0007669"/>
    <property type="project" value="UniProtKB-EC"/>
</dbReference>
<proteinExistence type="inferred from homology"/>
<dbReference type="Pfam" id="PF21447">
    <property type="entry name" value="Ppx-GppA_III"/>
    <property type="match status" value="1"/>
</dbReference>
<evidence type="ECO:0000259" key="2">
    <source>
        <dbReference type="Pfam" id="PF21447"/>
    </source>
</evidence>
<dbReference type="EMBL" id="LKET01000068">
    <property type="protein sequence ID" value="KPU42362.1"/>
    <property type="molecule type" value="Genomic_DNA"/>
</dbReference>
<dbReference type="SUPFAM" id="SSF109604">
    <property type="entry name" value="HD-domain/PDEase-like"/>
    <property type="match status" value="1"/>
</dbReference>
<dbReference type="AlphaFoldDB" id="A0A0P8W420"/>
<keyword evidence="3" id="KW-0378">Hydrolase</keyword>
<evidence type="ECO:0000313" key="3">
    <source>
        <dbReference type="EMBL" id="KPU42362.1"/>
    </source>
</evidence>
<dbReference type="OrthoDB" id="9814545at2"/>
<dbReference type="EC" id="3.6.1.40" evidence="3"/>
<name>A0A0P8W420_9CLOT</name>
<organism evidence="3 4">
    <name type="scientific">Oxobacter pfennigii</name>
    <dbReference type="NCBI Taxonomy" id="36849"/>
    <lineage>
        <taxon>Bacteria</taxon>
        <taxon>Bacillati</taxon>
        <taxon>Bacillota</taxon>
        <taxon>Clostridia</taxon>
        <taxon>Eubacteriales</taxon>
        <taxon>Clostridiaceae</taxon>
        <taxon>Oxobacter</taxon>
    </lineage>
</organism>
<dbReference type="STRING" id="36849.OXPF_41470"/>
<gene>
    <name evidence="3" type="primary">gppA_2</name>
    <name evidence="3" type="ORF">OXPF_41470</name>
</gene>
<evidence type="ECO:0000256" key="1">
    <source>
        <dbReference type="ARBA" id="ARBA00007125"/>
    </source>
</evidence>
<accession>A0A0P8W420</accession>
<evidence type="ECO:0000313" key="4">
    <source>
        <dbReference type="Proteomes" id="UP000050326"/>
    </source>
</evidence>
<dbReference type="RefSeq" id="WP_054877080.1">
    <property type="nucleotide sequence ID" value="NZ_LKET01000068.1"/>
</dbReference>
<dbReference type="InterPro" id="IPR050273">
    <property type="entry name" value="GppA/Ppx_hydrolase"/>
</dbReference>
<dbReference type="PANTHER" id="PTHR30005">
    <property type="entry name" value="EXOPOLYPHOSPHATASE"/>
    <property type="match status" value="1"/>
</dbReference>
<dbReference type="Proteomes" id="UP000050326">
    <property type="component" value="Unassembled WGS sequence"/>
</dbReference>
<keyword evidence="4" id="KW-1185">Reference proteome</keyword>
<feature type="domain" description="Ppx/GppA phosphatase C-terminal" evidence="2">
    <location>
        <begin position="25"/>
        <end position="157"/>
    </location>
</feature>
<dbReference type="InterPro" id="IPR048950">
    <property type="entry name" value="Ppx_GppA_C"/>
</dbReference>
<comment type="caution">
    <text evidence="3">The sequence shown here is derived from an EMBL/GenBank/DDBJ whole genome shotgun (WGS) entry which is preliminary data.</text>
</comment>
<comment type="similarity">
    <text evidence="1">Belongs to the GppA/Ppx family.</text>
</comment>
<dbReference type="PANTHER" id="PTHR30005:SF0">
    <property type="entry name" value="RETROGRADE REGULATION PROTEIN 2"/>
    <property type="match status" value="1"/>
</dbReference>